<proteinExistence type="predicted"/>
<feature type="compositionally biased region" description="Basic and acidic residues" evidence="2">
    <location>
        <begin position="699"/>
        <end position="711"/>
    </location>
</feature>
<sequence>MDPPDLKNAANVKEDLSMEESGSWTILGNQPSASEDSSGVQIVESDSEKEDQEPAVVVVAQGEISTKSRWNAESQLDESSDGISVISESDITSGDKIVDQDDDGTPTLHFTETFNLSSTYEPLTPPYTPTSASTVHEEFKEKNLQMQKTGDENALEPVQSVVPVSHEPVSNVKWIVFSVLATAMAAIILGNSMRVTGRVDEINFEHEKRISELELENNILKQEMNKLRHMYTRSELDEQVQRAEFEWQERLRNSELDDLVSEDAAPEPEVPESEPIRKVPPQDTGVKRKVVWSGDEEEPMLIADKDYVLPAFCYNQDRAVQDDLFFEYSAKYCDVKKRKIEAKQKKAEFKEKHHQSPKQDNYNKYINIKPKQRQPNDANTADSGRLASPFNIDYQKAFDAIKAEGSVIVEALGSILDLSPEPEPMLSAKVVEAVDPPVEAVTTPEIQQPRSPASADGDHRPQDAREYQKYTKPAHDERREDYRKKEDDQRKPREHGGEREKYYKEKGKGKDGRKEDGYDKRKQKYDHNGQKRHHGSEEHSGEQDKRKTHQNGKSNEQHYKKRPHANDDHGKDYRKKYEGGKHGDYGSGKHGSSGDQHRRKHWESEEGSYLEQYKRDEYRKDKRFDRDDRDEDRNGHHQKKHEGDWNGKRYKGREEYREKREGERGSGHWQERMKDGRQEARENQRRKAEKDSNWYLERANQREEERVFQQT</sequence>
<name>A0A2M4BFN3_9DIPT</name>
<organism evidence="3">
    <name type="scientific">Anopheles marajoara</name>
    <dbReference type="NCBI Taxonomy" id="58244"/>
    <lineage>
        <taxon>Eukaryota</taxon>
        <taxon>Metazoa</taxon>
        <taxon>Ecdysozoa</taxon>
        <taxon>Arthropoda</taxon>
        <taxon>Hexapoda</taxon>
        <taxon>Insecta</taxon>
        <taxon>Pterygota</taxon>
        <taxon>Neoptera</taxon>
        <taxon>Endopterygota</taxon>
        <taxon>Diptera</taxon>
        <taxon>Nematocera</taxon>
        <taxon>Culicoidea</taxon>
        <taxon>Culicidae</taxon>
        <taxon>Anophelinae</taxon>
        <taxon>Anopheles</taxon>
    </lineage>
</organism>
<feature type="region of interest" description="Disordered" evidence="2">
    <location>
        <begin position="13"/>
        <end position="55"/>
    </location>
</feature>
<feature type="region of interest" description="Disordered" evidence="2">
    <location>
        <begin position="256"/>
        <end position="282"/>
    </location>
</feature>
<accession>A0A2M4BFN3</accession>
<feature type="compositionally biased region" description="Basic and acidic residues" evidence="2">
    <location>
        <begin position="612"/>
        <end position="692"/>
    </location>
</feature>
<evidence type="ECO:0000313" key="3">
    <source>
        <dbReference type="EMBL" id="MBW51803.1"/>
    </source>
</evidence>
<keyword evidence="1" id="KW-0175">Coiled coil</keyword>
<protein>
    <submittedName>
        <fullName evidence="3">Putative splicing factor u2af large subunit a</fullName>
    </submittedName>
</protein>
<evidence type="ECO:0000256" key="1">
    <source>
        <dbReference type="SAM" id="Coils"/>
    </source>
</evidence>
<feature type="region of interest" description="Disordered" evidence="2">
    <location>
        <begin position="437"/>
        <end position="711"/>
    </location>
</feature>
<feature type="compositionally biased region" description="Polar residues" evidence="2">
    <location>
        <begin position="20"/>
        <end position="40"/>
    </location>
</feature>
<evidence type="ECO:0000256" key="2">
    <source>
        <dbReference type="SAM" id="MobiDB-lite"/>
    </source>
</evidence>
<reference evidence="3" key="1">
    <citation type="submission" date="2018-01" db="EMBL/GenBank/DDBJ databases">
        <title>An insight into the sialome of Amazonian anophelines.</title>
        <authorList>
            <person name="Ribeiro J.M."/>
            <person name="Scarpassa V."/>
            <person name="Calvo E."/>
        </authorList>
    </citation>
    <scope>NUCLEOTIDE SEQUENCE</scope>
    <source>
        <tissue evidence="3">Salivary glands</tissue>
    </source>
</reference>
<feature type="compositionally biased region" description="Acidic residues" evidence="2">
    <location>
        <begin position="256"/>
        <end position="272"/>
    </location>
</feature>
<feature type="compositionally biased region" description="Basic and acidic residues" evidence="2">
    <location>
        <begin position="564"/>
        <end position="584"/>
    </location>
</feature>
<feature type="coiled-coil region" evidence="1">
    <location>
        <begin position="203"/>
        <end position="230"/>
    </location>
</feature>
<feature type="compositionally biased region" description="Basic and acidic residues" evidence="2">
    <location>
        <begin position="456"/>
        <end position="545"/>
    </location>
</feature>
<dbReference type="EMBL" id="GGFJ01002662">
    <property type="protein sequence ID" value="MBW51803.1"/>
    <property type="molecule type" value="Transcribed_RNA"/>
</dbReference>
<dbReference type="AlphaFoldDB" id="A0A2M4BFN3"/>